<sequence>MAPIFIPRPVQVHAPYETGGVGPTVAGTSDCSFKLSILAISPDFLPQTFDFGDRTKADPSGSPLKWLDLGRAMPVLDNQPTRPVGPSCFTMEGQVRIPSTSIAGAKAMDEKEQVEKSEGQSSRGKSRLHVPSSSLKEYLPCVSSCEVRSMGGRPSGLQSEHREGAPPGPPVTCRPFLAVLPRRPARIS</sequence>
<reference evidence="2 3" key="1">
    <citation type="submission" date="2014-02" db="EMBL/GenBank/DDBJ databases">
        <title>The genome sequence of Colletotrichum salicis CBS 607.94.</title>
        <authorList>
            <person name="Baroncelli R."/>
            <person name="Thon M.R."/>
        </authorList>
    </citation>
    <scope>NUCLEOTIDE SEQUENCE [LARGE SCALE GENOMIC DNA]</scope>
    <source>
        <strain evidence="2 3">CBS 607.94</strain>
    </source>
</reference>
<dbReference type="AlphaFoldDB" id="A0A135USQ9"/>
<feature type="compositionally biased region" description="Basic and acidic residues" evidence="1">
    <location>
        <begin position="107"/>
        <end position="118"/>
    </location>
</feature>
<dbReference type="EMBL" id="JFFI01001082">
    <property type="protein sequence ID" value="KXH63436.1"/>
    <property type="molecule type" value="Genomic_DNA"/>
</dbReference>
<feature type="region of interest" description="Disordered" evidence="1">
    <location>
        <begin position="104"/>
        <end position="131"/>
    </location>
</feature>
<accession>A0A135USQ9</accession>
<feature type="region of interest" description="Disordered" evidence="1">
    <location>
        <begin position="146"/>
        <end position="175"/>
    </location>
</feature>
<evidence type="ECO:0000313" key="2">
    <source>
        <dbReference type="EMBL" id="KXH63436.1"/>
    </source>
</evidence>
<name>A0A135USQ9_9PEZI</name>
<evidence type="ECO:0000256" key="1">
    <source>
        <dbReference type="SAM" id="MobiDB-lite"/>
    </source>
</evidence>
<gene>
    <name evidence="2" type="ORF">CSAL01_04550</name>
</gene>
<comment type="caution">
    <text evidence="2">The sequence shown here is derived from an EMBL/GenBank/DDBJ whole genome shotgun (WGS) entry which is preliminary data.</text>
</comment>
<dbReference type="Proteomes" id="UP000070121">
    <property type="component" value="Unassembled WGS sequence"/>
</dbReference>
<protein>
    <submittedName>
        <fullName evidence="2">Uncharacterized protein</fullName>
    </submittedName>
</protein>
<evidence type="ECO:0000313" key="3">
    <source>
        <dbReference type="Proteomes" id="UP000070121"/>
    </source>
</evidence>
<proteinExistence type="predicted"/>
<keyword evidence="3" id="KW-1185">Reference proteome</keyword>
<organism evidence="2 3">
    <name type="scientific">Colletotrichum salicis</name>
    <dbReference type="NCBI Taxonomy" id="1209931"/>
    <lineage>
        <taxon>Eukaryota</taxon>
        <taxon>Fungi</taxon>
        <taxon>Dikarya</taxon>
        <taxon>Ascomycota</taxon>
        <taxon>Pezizomycotina</taxon>
        <taxon>Sordariomycetes</taxon>
        <taxon>Hypocreomycetidae</taxon>
        <taxon>Glomerellales</taxon>
        <taxon>Glomerellaceae</taxon>
        <taxon>Colletotrichum</taxon>
        <taxon>Colletotrichum acutatum species complex</taxon>
    </lineage>
</organism>